<comment type="similarity">
    <text evidence="2">Belongs to the OmpP1/FadL family.</text>
</comment>
<keyword evidence="6" id="KW-0472">Membrane</keyword>
<evidence type="ECO:0000256" key="3">
    <source>
        <dbReference type="ARBA" id="ARBA00022452"/>
    </source>
</evidence>
<dbReference type="GO" id="GO:0009279">
    <property type="term" value="C:cell outer membrane"/>
    <property type="evidence" value="ECO:0007669"/>
    <property type="project" value="UniProtKB-SubCell"/>
</dbReference>
<comment type="caution">
    <text evidence="8">The sequence shown here is derived from an EMBL/GenBank/DDBJ whole genome shotgun (WGS) entry which is preliminary data.</text>
</comment>
<evidence type="ECO:0000256" key="6">
    <source>
        <dbReference type="ARBA" id="ARBA00023136"/>
    </source>
</evidence>
<comment type="subcellular location">
    <subcellularLocation>
        <location evidence="1">Cell outer membrane</location>
        <topology evidence="1">Multi-pass membrane protein</topology>
    </subcellularLocation>
</comment>
<evidence type="ECO:0000256" key="2">
    <source>
        <dbReference type="ARBA" id="ARBA00008163"/>
    </source>
</evidence>
<dbReference type="EMBL" id="BHXQ01000004">
    <property type="protein sequence ID" value="GCC52157.1"/>
    <property type="molecule type" value="Genomic_DNA"/>
</dbReference>
<dbReference type="Proteomes" id="UP000288227">
    <property type="component" value="Unassembled WGS sequence"/>
</dbReference>
<accession>A0A401UB93</accession>
<evidence type="ECO:0000256" key="4">
    <source>
        <dbReference type="ARBA" id="ARBA00022692"/>
    </source>
</evidence>
<evidence type="ECO:0000256" key="7">
    <source>
        <dbReference type="ARBA" id="ARBA00023237"/>
    </source>
</evidence>
<keyword evidence="5" id="KW-0732">Signal</keyword>
<organism evidence="8 9">
    <name type="scientific">Chryseotalea sanaruensis</name>
    <dbReference type="NCBI Taxonomy" id="2482724"/>
    <lineage>
        <taxon>Bacteria</taxon>
        <taxon>Pseudomonadati</taxon>
        <taxon>Bacteroidota</taxon>
        <taxon>Cytophagia</taxon>
        <taxon>Cytophagales</taxon>
        <taxon>Chryseotaleaceae</taxon>
        <taxon>Chryseotalea</taxon>
    </lineage>
</organism>
<keyword evidence="3" id="KW-1134">Transmembrane beta strand</keyword>
<evidence type="ECO:0000256" key="1">
    <source>
        <dbReference type="ARBA" id="ARBA00004571"/>
    </source>
</evidence>
<dbReference type="SUPFAM" id="SSF56935">
    <property type="entry name" value="Porins"/>
    <property type="match status" value="1"/>
</dbReference>
<evidence type="ECO:0000256" key="5">
    <source>
        <dbReference type="ARBA" id="ARBA00022729"/>
    </source>
</evidence>
<keyword evidence="9" id="KW-1185">Reference proteome</keyword>
<dbReference type="OrthoDB" id="9765571at2"/>
<dbReference type="PANTHER" id="PTHR35093">
    <property type="entry name" value="OUTER MEMBRANE PROTEIN NMB0088-RELATED"/>
    <property type="match status" value="1"/>
</dbReference>
<name>A0A401UB93_9BACT</name>
<protein>
    <submittedName>
        <fullName evidence="8">Protein transporter</fullName>
    </submittedName>
</protein>
<dbReference type="AlphaFoldDB" id="A0A401UB93"/>
<evidence type="ECO:0000313" key="8">
    <source>
        <dbReference type="EMBL" id="GCC52157.1"/>
    </source>
</evidence>
<dbReference type="RefSeq" id="WP_127122803.1">
    <property type="nucleotide sequence ID" value="NZ_BHXQ01000004.1"/>
</dbReference>
<keyword evidence="4" id="KW-0812">Transmembrane</keyword>
<reference evidence="8 9" key="1">
    <citation type="submission" date="2018-11" db="EMBL/GenBank/DDBJ databases">
        <title>Chryseotalea sanarue gen. nov., sp., nov., a member of the family Cytophagaceae, isolated from a brackish lake in Hamamatsu Japan.</title>
        <authorList>
            <person name="Maejima Y."/>
            <person name="Iino T."/>
            <person name="Muraguchi Y."/>
            <person name="Fukuda K."/>
            <person name="Ohkuma M."/>
            <person name="Moriuchi R."/>
            <person name="Dohra H."/>
            <person name="Kimbara K."/>
            <person name="Shintani M."/>
        </authorList>
    </citation>
    <scope>NUCLEOTIDE SEQUENCE [LARGE SCALE GENOMIC DNA]</scope>
    <source>
        <strain evidence="8 9">Ys</strain>
    </source>
</reference>
<proteinExistence type="inferred from homology"/>
<dbReference type="Gene3D" id="2.40.160.60">
    <property type="entry name" value="Outer membrane protein transport protein (OMPP1/FadL/TodX)"/>
    <property type="match status" value="1"/>
</dbReference>
<gene>
    <name evidence="8" type="ORF">SanaruYs_23930</name>
</gene>
<sequence>MKKIFFTVTLLAILKLGHTQSFVDNALLFSRTPTPGSARIQALGGAQTALGGDYSSALSNPAGLGMYNRSEITISLGNATNTTDINYGGSQTSDSRNKFSIPGFSYIQRQSYSKGKFLGGAFAFTFSRTNNLNTRFAYEGDYTESSLIDNFIDYANGNALTPQDLDGDYYYTLTGLGYGSYLLQDYDDNGSIFYGSVLSPLQGETRTIQQREDVTRKGSQSQLSFSYGGNYDDVLFFGATLGISSIRFLQDQLYTESNFRFSDDPTYDPLTNLQLDENFDIQGSGVNFTLGAIYRPIDFVQVGLSYVTPTVYDISDAYTARLDARWNNFDYFGDQSLYLNNTFAEFDVPFISEYSLNTPGKLTAGAAFIQEYGFITADVEFVNYGKAKYSSNIQGESYDYENDIINNQYRNVVNIRTGAEFRKDIFRLRLGYSLQPNPYRFEDNIDRAIQTISGGVGIRQEKFFIDLTFVQASTEGRRIPYTVPGLASPEATLKIKNTNIMATVGFPF</sequence>
<dbReference type="PANTHER" id="PTHR35093:SF8">
    <property type="entry name" value="OUTER MEMBRANE PROTEIN NMB0088-RELATED"/>
    <property type="match status" value="1"/>
</dbReference>
<dbReference type="InterPro" id="IPR005017">
    <property type="entry name" value="OMPP1/FadL/TodX"/>
</dbReference>
<dbReference type="GO" id="GO:0015483">
    <property type="term" value="F:long-chain fatty acid transporting porin activity"/>
    <property type="evidence" value="ECO:0007669"/>
    <property type="project" value="TreeGrafter"/>
</dbReference>
<evidence type="ECO:0000313" key="9">
    <source>
        <dbReference type="Proteomes" id="UP000288227"/>
    </source>
</evidence>
<keyword evidence="7" id="KW-0998">Cell outer membrane</keyword>